<feature type="compositionally biased region" description="Low complexity" evidence="1">
    <location>
        <begin position="82"/>
        <end position="91"/>
    </location>
</feature>
<dbReference type="AlphaFoldDB" id="A0A6C0JXK5"/>
<feature type="transmembrane region" description="Helical" evidence="2">
    <location>
        <begin position="38"/>
        <end position="61"/>
    </location>
</feature>
<evidence type="ECO:0000256" key="1">
    <source>
        <dbReference type="SAM" id="MobiDB-lite"/>
    </source>
</evidence>
<evidence type="ECO:0000256" key="2">
    <source>
        <dbReference type="SAM" id="Phobius"/>
    </source>
</evidence>
<feature type="transmembrane region" description="Helical" evidence="2">
    <location>
        <begin position="6"/>
        <end position="26"/>
    </location>
</feature>
<evidence type="ECO:0000313" key="3">
    <source>
        <dbReference type="EMBL" id="QHU08608.1"/>
    </source>
</evidence>
<keyword evidence="2" id="KW-1133">Transmembrane helix</keyword>
<reference evidence="3" key="1">
    <citation type="journal article" date="2020" name="Nature">
        <title>Giant virus diversity and host interactions through global metagenomics.</title>
        <authorList>
            <person name="Schulz F."/>
            <person name="Roux S."/>
            <person name="Paez-Espino D."/>
            <person name="Jungbluth S."/>
            <person name="Walsh D.A."/>
            <person name="Denef V.J."/>
            <person name="McMahon K.D."/>
            <person name="Konstantinidis K.T."/>
            <person name="Eloe-Fadrosh E.A."/>
            <person name="Kyrpides N.C."/>
            <person name="Woyke T."/>
        </authorList>
    </citation>
    <scope>NUCLEOTIDE SEQUENCE</scope>
    <source>
        <strain evidence="3">GVMAG-S-1063924-116</strain>
    </source>
</reference>
<accession>A0A6C0JXK5</accession>
<sequence>MDSLSIATIIVCVIVGIYAVATAIYLHSMRSTNSSTSLTVLFWSSIAVIAVLAALIVYSIYTGSKKEKTSKVKVYGPDDSTKVSTSGSKVSITNGTGDDLDSL</sequence>
<keyword evidence="2" id="KW-0472">Membrane</keyword>
<keyword evidence="2" id="KW-0812">Transmembrane</keyword>
<organism evidence="3">
    <name type="scientific">viral metagenome</name>
    <dbReference type="NCBI Taxonomy" id="1070528"/>
    <lineage>
        <taxon>unclassified sequences</taxon>
        <taxon>metagenomes</taxon>
        <taxon>organismal metagenomes</taxon>
    </lineage>
</organism>
<name>A0A6C0JXK5_9ZZZZ</name>
<proteinExistence type="predicted"/>
<feature type="region of interest" description="Disordered" evidence="1">
    <location>
        <begin position="76"/>
        <end position="103"/>
    </location>
</feature>
<dbReference type="EMBL" id="MN740698">
    <property type="protein sequence ID" value="QHU08608.1"/>
    <property type="molecule type" value="Genomic_DNA"/>
</dbReference>
<protein>
    <submittedName>
        <fullName evidence="3">Uncharacterized protein</fullName>
    </submittedName>
</protein>